<dbReference type="EMBL" id="EQ973783">
    <property type="protein sequence ID" value="EEF48566.1"/>
    <property type="molecule type" value="Genomic_DNA"/>
</dbReference>
<dbReference type="AlphaFoldDB" id="B9RJR4"/>
<protein>
    <submittedName>
        <fullName evidence="2">Uncharacterized protein</fullName>
    </submittedName>
</protein>
<dbReference type="InParanoid" id="B9RJR4"/>
<evidence type="ECO:0000256" key="1">
    <source>
        <dbReference type="SAM" id="MobiDB-lite"/>
    </source>
</evidence>
<sequence length="95" mass="10249">MPHPRNKRDMTVYNGVDPGPVLPPGTSSPDRVESVVEAAGQLTDTMEKVAQGVERVAEEVSDLLPEGGKLRKAVTVVEKCFQRNSQRCSSGWGSP</sequence>
<proteinExistence type="predicted"/>
<evidence type="ECO:0000313" key="2">
    <source>
        <dbReference type="EMBL" id="EEF48566.1"/>
    </source>
</evidence>
<dbReference type="Proteomes" id="UP000008311">
    <property type="component" value="Unassembled WGS sequence"/>
</dbReference>
<feature type="region of interest" description="Disordered" evidence="1">
    <location>
        <begin position="1"/>
        <end position="31"/>
    </location>
</feature>
<evidence type="ECO:0000313" key="3">
    <source>
        <dbReference type="Proteomes" id="UP000008311"/>
    </source>
</evidence>
<dbReference type="PANTHER" id="PTHR33735:SF14">
    <property type="entry name" value="PHAGE CAPSID SCAFFOLDING PROTEIN (GPO) SERINE PEPTIDASE"/>
    <property type="match status" value="1"/>
</dbReference>
<reference evidence="3" key="1">
    <citation type="journal article" date="2010" name="Nat. Biotechnol.">
        <title>Draft genome sequence of the oilseed species Ricinus communis.</title>
        <authorList>
            <person name="Chan A.P."/>
            <person name="Crabtree J."/>
            <person name="Zhao Q."/>
            <person name="Lorenzi H."/>
            <person name="Orvis J."/>
            <person name="Puiu D."/>
            <person name="Melake-Berhan A."/>
            <person name="Jones K.M."/>
            <person name="Redman J."/>
            <person name="Chen G."/>
            <person name="Cahoon E.B."/>
            <person name="Gedil M."/>
            <person name="Stanke M."/>
            <person name="Haas B.J."/>
            <person name="Wortman J.R."/>
            <person name="Fraser-Liggett C.M."/>
            <person name="Ravel J."/>
            <person name="Rabinowicz P.D."/>
        </authorList>
    </citation>
    <scope>NUCLEOTIDE SEQUENCE [LARGE SCALE GENOMIC DNA]</scope>
    <source>
        <strain evidence="3">cv. Hale</strain>
    </source>
</reference>
<organism evidence="2 3">
    <name type="scientific">Ricinus communis</name>
    <name type="common">Castor bean</name>
    <dbReference type="NCBI Taxonomy" id="3988"/>
    <lineage>
        <taxon>Eukaryota</taxon>
        <taxon>Viridiplantae</taxon>
        <taxon>Streptophyta</taxon>
        <taxon>Embryophyta</taxon>
        <taxon>Tracheophyta</taxon>
        <taxon>Spermatophyta</taxon>
        <taxon>Magnoliopsida</taxon>
        <taxon>eudicotyledons</taxon>
        <taxon>Gunneridae</taxon>
        <taxon>Pentapetalae</taxon>
        <taxon>rosids</taxon>
        <taxon>fabids</taxon>
        <taxon>Malpighiales</taxon>
        <taxon>Euphorbiaceae</taxon>
        <taxon>Acalyphoideae</taxon>
        <taxon>Acalypheae</taxon>
        <taxon>Ricinus</taxon>
    </lineage>
</organism>
<name>B9RJR4_RICCO</name>
<gene>
    <name evidence="2" type="ORF">RCOM_1037560</name>
</gene>
<accession>B9RJR4</accession>
<dbReference type="PANTHER" id="PTHR33735">
    <property type="entry name" value="EXPRESSED PROTEIN"/>
    <property type="match status" value="1"/>
</dbReference>
<keyword evidence="3" id="KW-1185">Reference proteome</keyword>